<comment type="caution">
    <text evidence="1">The sequence shown here is derived from an EMBL/GenBank/DDBJ whole genome shotgun (WGS) entry which is preliminary data.</text>
</comment>
<gene>
    <name evidence="1" type="ORF">Patl1_26666</name>
</gene>
<name>A0ACC1AYT5_9ROSI</name>
<proteinExistence type="predicted"/>
<dbReference type="Proteomes" id="UP001164250">
    <property type="component" value="Chromosome 7"/>
</dbReference>
<dbReference type="EMBL" id="CM047903">
    <property type="protein sequence ID" value="KAJ0091800.1"/>
    <property type="molecule type" value="Genomic_DNA"/>
</dbReference>
<evidence type="ECO:0000313" key="1">
    <source>
        <dbReference type="EMBL" id="KAJ0091800.1"/>
    </source>
</evidence>
<accession>A0ACC1AYT5</accession>
<sequence length="131" mass="14056">MARTNPVTKTPSNSLGFLLLKSHKAAGYLTSIASTFFSLGSVIRRRVTSGRTDANTERGKENGNRALKSRGWHFGAPKLQLEIIFASPLGIKGLFDLLYSQVGFDSRGVSGSSSSVFGQCVHCSVSYPELG</sequence>
<protein>
    <submittedName>
        <fullName evidence="1">Uncharacterized protein</fullName>
    </submittedName>
</protein>
<reference evidence="2" key="1">
    <citation type="journal article" date="2023" name="G3 (Bethesda)">
        <title>Genome assembly and association tests identify interacting loci associated with vigor, precocity, and sex in interspecific pistachio rootstocks.</title>
        <authorList>
            <person name="Palmer W."/>
            <person name="Jacygrad E."/>
            <person name="Sagayaradj S."/>
            <person name="Cavanaugh K."/>
            <person name="Han R."/>
            <person name="Bertier L."/>
            <person name="Beede B."/>
            <person name="Kafkas S."/>
            <person name="Golino D."/>
            <person name="Preece J."/>
            <person name="Michelmore R."/>
        </authorList>
    </citation>
    <scope>NUCLEOTIDE SEQUENCE [LARGE SCALE GENOMIC DNA]</scope>
</reference>
<evidence type="ECO:0000313" key="2">
    <source>
        <dbReference type="Proteomes" id="UP001164250"/>
    </source>
</evidence>
<keyword evidence="2" id="KW-1185">Reference proteome</keyword>
<organism evidence="1 2">
    <name type="scientific">Pistacia atlantica</name>
    <dbReference type="NCBI Taxonomy" id="434234"/>
    <lineage>
        <taxon>Eukaryota</taxon>
        <taxon>Viridiplantae</taxon>
        <taxon>Streptophyta</taxon>
        <taxon>Embryophyta</taxon>
        <taxon>Tracheophyta</taxon>
        <taxon>Spermatophyta</taxon>
        <taxon>Magnoliopsida</taxon>
        <taxon>eudicotyledons</taxon>
        <taxon>Gunneridae</taxon>
        <taxon>Pentapetalae</taxon>
        <taxon>rosids</taxon>
        <taxon>malvids</taxon>
        <taxon>Sapindales</taxon>
        <taxon>Anacardiaceae</taxon>
        <taxon>Pistacia</taxon>
    </lineage>
</organism>